<name>A0ABV7FTE6_9ALTE</name>
<dbReference type="RefSeq" id="WP_376920780.1">
    <property type="nucleotide sequence ID" value="NZ_JBHRSW010000029.1"/>
</dbReference>
<dbReference type="Proteomes" id="UP001595478">
    <property type="component" value="Unassembled WGS sequence"/>
</dbReference>
<accession>A0ABV7FTE6</accession>
<evidence type="ECO:0000313" key="7">
    <source>
        <dbReference type="EMBL" id="MFC3122656.1"/>
    </source>
</evidence>
<dbReference type="PANTHER" id="PTHR30204">
    <property type="entry name" value="REDOX-CYCLING DRUG-SENSING TRANSCRIPTIONAL ACTIVATOR SOXR"/>
    <property type="match status" value="1"/>
</dbReference>
<proteinExistence type="predicted"/>
<dbReference type="SUPFAM" id="SSF46955">
    <property type="entry name" value="Putative DNA-binding domain"/>
    <property type="match status" value="1"/>
</dbReference>
<protein>
    <submittedName>
        <fullName evidence="7">MerR family transcriptional regulator</fullName>
    </submittedName>
</protein>
<evidence type="ECO:0000256" key="3">
    <source>
        <dbReference type="ARBA" id="ARBA00023125"/>
    </source>
</evidence>
<dbReference type="InterPro" id="IPR000551">
    <property type="entry name" value="MerR-type_HTH_dom"/>
</dbReference>
<keyword evidence="3" id="KW-0238">DNA-binding</keyword>
<keyword evidence="8" id="KW-1185">Reference proteome</keyword>
<dbReference type="PRINTS" id="PR00040">
    <property type="entry name" value="HTHMERR"/>
</dbReference>
<dbReference type="PANTHER" id="PTHR30204:SF69">
    <property type="entry name" value="MERR-FAMILY TRANSCRIPTIONAL REGULATOR"/>
    <property type="match status" value="1"/>
</dbReference>
<dbReference type="Gene3D" id="1.10.1660.10">
    <property type="match status" value="1"/>
</dbReference>
<dbReference type="SMART" id="SM00422">
    <property type="entry name" value="HTH_MERR"/>
    <property type="match status" value="1"/>
</dbReference>
<dbReference type="PROSITE" id="PS50937">
    <property type="entry name" value="HTH_MERR_2"/>
    <property type="match status" value="1"/>
</dbReference>
<feature type="coiled-coil region" evidence="5">
    <location>
        <begin position="86"/>
        <end position="113"/>
    </location>
</feature>
<gene>
    <name evidence="7" type="ORF">ACFOHL_13605</name>
</gene>
<evidence type="ECO:0000256" key="2">
    <source>
        <dbReference type="ARBA" id="ARBA00023015"/>
    </source>
</evidence>
<reference evidence="8" key="1">
    <citation type="journal article" date="2019" name="Int. J. Syst. Evol. Microbiol.">
        <title>The Global Catalogue of Microorganisms (GCM) 10K type strain sequencing project: providing services to taxonomists for standard genome sequencing and annotation.</title>
        <authorList>
            <consortium name="The Broad Institute Genomics Platform"/>
            <consortium name="The Broad Institute Genome Sequencing Center for Infectious Disease"/>
            <person name="Wu L."/>
            <person name="Ma J."/>
        </authorList>
    </citation>
    <scope>NUCLEOTIDE SEQUENCE [LARGE SCALE GENOMIC DNA]</scope>
    <source>
        <strain evidence="8">KCTC 52473</strain>
    </source>
</reference>
<dbReference type="Pfam" id="PF13411">
    <property type="entry name" value="MerR_1"/>
    <property type="match status" value="1"/>
</dbReference>
<evidence type="ECO:0000313" key="8">
    <source>
        <dbReference type="Proteomes" id="UP001595478"/>
    </source>
</evidence>
<dbReference type="InterPro" id="IPR009061">
    <property type="entry name" value="DNA-bd_dom_put_sf"/>
</dbReference>
<keyword evidence="2" id="KW-0805">Transcription regulation</keyword>
<evidence type="ECO:0000259" key="6">
    <source>
        <dbReference type="PROSITE" id="PS50937"/>
    </source>
</evidence>
<dbReference type="EMBL" id="JBHRSW010000029">
    <property type="protein sequence ID" value="MFC3122656.1"/>
    <property type="molecule type" value="Genomic_DNA"/>
</dbReference>
<organism evidence="7 8">
    <name type="scientific">Agaribacter flavus</name>
    <dbReference type="NCBI Taxonomy" id="1902781"/>
    <lineage>
        <taxon>Bacteria</taxon>
        <taxon>Pseudomonadati</taxon>
        <taxon>Pseudomonadota</taxon>
        <taxon>Gammaproteobacteria</taxon>
        <taxon>Alteromonadales</taxon>
        <taxon>Alteromonadaceae</taxon>
        <taxon>Agaribacter</taxon>
    </lineage>
</organism>
<keyword evidence="1" id="KW-0678">Repressor</keyword>
<dbReference type="InterPro" id="IPR047057">
    <property type="entry name" value="MerR_fam"/>
</dbReference>
<keyword evidence="5" id="KW-0175">Coiled coil</keyword>
<evidence type="ECO:0000256" key="1">
    <source>
        <dbReference type="ARBA" id="ARBA00022491"/>
    </source>
</evidence>
<comment type="caution">
    <text evidence="7">The sequence shown here is derived from an EMBL/GenBank/DDBJ whole genome shotgun (WGS) entry which is preliminary data.</text>
</comment>
<feature type="domain" description="HTH merR-type" evidence="6">
    <location>
        <begin position="8"/>
        <end position="74"/>
    </location>
</feature>
<evidence type="ECO:0000256" key="4">
    <source>
        <dbReference type="ARBA" id="ARBA00023163"/>
    </source>
</evidence>
<evidence type="ECO:0000256" key="5">
    <source>
        <dbReference type="SAM" id="Coils"/>
    </source>
</evidence>
<keyword evidence="4" id="KW-0804">Transcription</keyword>
<sequence length="144" mass="16309">MKDHKQKTIGVVAKSANVGIETIRFYERKGILQQPPKIGGFRYYSDEDVRIVCLVKQLQGVGFSLDEVKDFLQFDSCCIESADIIKQKSLNKIEEIRRKIFELQATVNALEKFSNSCGSNKNALSKCDLLDCFENEWECCGGSK</sequence>